<accession>A0A6L2N6L2</accession>
<name>A0A6L2N6L2_TANCI</name>
<dbReference type="InterPro" id="IPR001878">
    <property type="entry name" value="Znf_CCHC"/>
</dbReference>
<feature type="compositionally biased region" description="Polar residues" evidence="3">
    <location>
        <begin position="406"/>
        <end position="417"/>
    </location>
</feature>
<dbReference type="GO" id="GO:0008270">
    <property type="term" value="F:zinc ion binding"/>
    <property type="evidence" value="ECO:0007669"/>
    <property type="project" value="UniProtKB-KW"/>
</dbReference>
<protein>
    <recommendedName>
        <fullName evidence="4">CCHC-type domain-containing protein</fullName>
    </recommendedName>
</protein>
<keyword evidence="1" id="KW-0863">Zinc-finger</keyword>
<dbReference type="PROSITE" id="PS50158">
    <property type="entry name" value="ZF_CCHC"/>
    <property type="match status" value="1"/>
</dbReference>
<organism evidence="5">
    <name type="scientific">Tanacetum cinerariifolium</name>
    <name type="common">Dalmatian daisy</name>
    <name type="synonym">Chrysanthemum cinerariifolium</name>
    <dbReference type="NCBI Taxonomy" id="118510"/>
    <lineage>
        <taxon>Eukaryota</taxon>
        <taxon>Viridiplantae</taxon>
        <taxon>Streptophyta</taxon>
        <taxon>Embryophyta</taxon>
        <taxon>Tracheophyta</taxon>
        <taxon>Spermatophyta</taxon>
        <taxon>Magnoliopsida</taxon>
        <taxon>eudicotyledons</taxon>
        <taxon>Gunneridae</taxon>
        <taxon>Pentapetalae</taxon>
        <taxon>asterids</taxon>
        <taxon>campanulids</taxon>
        <taxon>Asterales</taxon>
        <taxon>Asteraceae</taxon>
        <taxon>Asteroideae</taxon>
        <taxon>Anthemideae</taxon>
        <taxon>Anthemidinae</taxon>
        <taxon>Tanacetum</taxon>
    </lineage>
</organism>
<evidence type="ECO:0000259" key="4">
    <source>
        <dbReference type="PROSITE" id="PS50158"/>
    </source>
</evidence>
<keyword evidence="2" id="KW-0175">Coiled coil</keyword>
<feature type="domain" description="CCHC-type" evidence="4">
    <location>
        <begin position="256"/>
        <end position="270"/>
    </location>
</feature>
<dbReference type="InterPro" id="IPR036875">
    <property type="entry name" value="Znf_CCHC_sf"/>
</dbReference>
<dbReference type="SUPFAM" id="SSF57756">
    <property type="entry name" value="Retrovirus zinc finger-like domains"/>
    <property type="match status" value="1"/>
</dbReference>
<dbReference type="GO" id="GO:0003676">
    <property type="term" value="F:nucleic acid binding"/>
    <property type="evidence" value="ECO:0007669"/>
    <property type="project" value="InterPro"/>
</dbReference>
<evidence type="ECO:0000313" key="5">
    <source>
        <dbReference type="EMBL" id="GEU81871.1"/>
    </source>
</evidence>
<keyword evidence="1" id="KW-0862">Zinc</keyword>
<dbReference type="EMBL" id="BKCJ010008371">
    <property type="protein sequence ID" value="GEU81871.1"/>
    <property type="molecule type" value="Genomic_DNA"/>
</dbReference>
<evidence type="ECO:0000256" key="3">
    <source>
        <dbReference type="SAM" id="MobiDB-lite"/>
    </source>
</evidence>
<gene>
    <name evidence="5" type="ORF">Tci_053849</name>
</gene>
<keyword evidence="1" id="KW-0479">Metal-binding</keyword>
<feature type="compositionally biased region" description="Basic residues" evidence="3">
    <location>
        <begin position="388"/>
        <end position="398"/>
    </location>
</feature>
<evidence type="ECO:0000256" key="1">
    <source>
        <dbReference type="PROSITE-ProRule" id="PRU00047"/>
    </source>
</evidence>
<dbReference type="AlphaFoldDB" id="A0A6L2N6L2"/>
<evidence type="ECO:0000256" key="2">
    <source>
        <dbReference type="SAM" id="Coils"/>
    </source>
</evidence>
<dbReference type="Gene3D" id="4.10.60.10">
    <property type="entry name" value="Zinc finger, CCHC-type"/>
    <property type="match status" value="1"/>
</dbReference>
<comment type="caution">
    <text evidence="5">The sequence shown here is derived from an EMBL/GenBank/DDBJ whole genome shotgun (WGS) entry which is preliminary data.</text>
</comment>
<feature type="region of interest" description="Disordered" evidence="3">
    <location>
        <begin position="382"/>
        <end position="417"/>
    </location>
</feature>
<reference evidence="5" key="1">
    <citation type="journal article" date="2019" name="Sci. Rep.">
        <title>Draft genome of Tanacetum cinerariifolium, the natural source of mosquito coil.</title>
        <authorList>
            <person name="Yamashiro T."/>
            <person name="Shiraishi A."/>
            <person name="Satake H."/>
            <person name="Nakayama K."/>
        </authorList>
    </citation>
    <scope>NUCLEOTIDE SEQUENCE</scope>
</reference>
<sequence>MSNLPARIWEREHVGCVIEMGKGCVRMRCRGDGLGKMYSKMRRNLMKRQQVMSLSFILDDPDVFSSGPYTTVKVDMNNYCSILPGPTSYAKVTSEPSRKSVNFSTLITPAGNAVDVDAVVVRDFCTKFYNSLGRVPNYCSSSIGKTRGLLSFSRRIDTAHMMAVFKVPMLKPENGPSLPKTKVVEGVITLMHITSVEDKAQRRLEVKARNDLEEMDLRWQMAILTMRARRFLKKKGKKLTVNGNDTIGFDKSNVECYNCYKRGHFTRECRAPRSQDTNHNESTRRTIHVETPNSTALVSCDGLSGYDWSNQAEEGPNYALMAYTSTSSNSMVSTDSTCIKSCLETVKILKSQNEQLTKDNEEENVTQPNIIKKIVKPSIPKIEFVKPKQPKKKARKIVKPVEKSRQNTYRPRGNQRN</sequence>
<feature type="coiled-coil region" evidence="2">
    <location>
        <begin position="339"/>
        <end position="366"/>
    </location>
</feature>
<proteinExistence type="predicted"/>